<keyword evidence="3" id="KW-1185">Reference proteome</keyword>
<dbReference type="CDD" id="cd23767">
    <property type="entry name" value="IQCD"/>
    <property type="match status" value="1"/>
</dbReference>
<dbReference type="SUPFAM" id="SSF52540">
    <property type="entry name" value="P-loop containing nucleoside triphosphate hydrolases"/>
    <property type="match status" value="1"/>
</dbReference>
<proteinExistence type="predicted"/>
<dbReference type="InterPro" id="IPR027417">
    <property type="entry name" value="P-loop_NTPase"/>
</dbReference>
<dbReference type="PROSITE" id="PS50096">
    <property type="entry name" value="IQ"/>
    <property type="match status" value="2"/>
</dbReference>
<reference evidence="2" key="1">
    <citation type="submission" date="2016-03" db="EMBL/GenBank/DDBJ databases">
        <title>Mechanisms controlling the formation of the plant cell surface in tip-growing cells are functionally conserved among land plants.</title>
        <authorList>
            <person name="Honkanen S."/>
            <person name="Jones V.A."/>
            <person name="Morieri G."/>
            <person name="Champion C."/>
            <person name="Hetherington A.J."/>
            <person name="Kelly S."/>
            <person name="Saint-Marcoux D."/>
            <person name="Proust H."/>
            <person name="Prescott H."/>
            <person name="Dolan L."/>
        </authorList>
    </citation>
    <scope>NUCLEOTIDE SEQUENCE [LARGE SCALE GENOMIC DNA]</scope>
    <source>
        <tissue evidence="2">Whole gametophyte</tissue>
    </source>
</reference>
<organism evidence="2 3">
    <name type="scientific">Marchantia polymorpha subsp. ruderalis</name>
    <dbReference type="NCBI Taxonomy" id="1480154"/>
    <lineage>
        <taxon>Eukaryota</taxon>
        <taxon>Viridiplantae</taxon>
        <taxon>Streptophyta</taxon>
        <taxon>Embryophyta</taxon>
        <taxon>Marchantiophyta</taxon>
        <taxon>Marchantiopsida</taxon>
        <taxon>Marchantiidae</taxon>
        <taxon>Marchantiales</taxon>
        <taxon>Marchantiaceae</taxon>
        <taxon>Marchantia</taxon>
    </lineage>
</organism>
<dbReference type="SMART" id="SM00015">
    <property type="entry name" value="IQ"/>
    <property type="match status" value="3"/>
</dbReference>
<dbReference type="InterPro" id="IPR000048">
    <property type="entry name" value="IQ_motif_EF-hand-BS"/>
</dbReference>
<gene>
    <name evidence="2" type="ORF">AXG93_3756s1240</name>
</gene>
<dbReference type="AlphaFoldDB" id="A0A176VF87"/>
<evidence type="ECO:0000313" key="3">
    <source>
        <dbReference type="Proteomes" id="UP000077202"/>
    </source>
</evidence>
<accession>A0A176VF87</accession>
<sequence length="478" mass="56022">MWQPVTQFRAAGGAARGSELWNVAVIDLSGIHRRDECSLSPPWTKVMDFCASISEAVLDGRLRIWDMRGKRTSDILQSYFDQARCAEEHRAQETRAAIVIQAAWRRKSVRLILKYWSRHATVIQRWYRGHLDRIRALDIRRKKDKMLRLEYFGKRAVLIQRIYRGFRSRKYVHDFYKRRAWIDGAVQSGQSLRARMTQWQERQMRQQQADAEKSVQSVIDDFIATSHYRVGTEVRKGAFYSPLIAIFGKGRSYLEEHIKDARRRQITGLELWKLKGYDEYGIPIKVANNKFFIKQSKVPHSRLSMDTRRRVEEAALLSSVMGTYITHVGVGPYISKVDLINQAIREKERHNPHEKDFKNYGLHDRTDFNHLPSPSIRQQSEWGQTERMRKEEVKRLEAQFPRMVEEPFTLRLPSGKVFDLHNNLFAKVFPKRHHHTHFPHGYGDFDHGLGSSINKGAAPARPSMKVDRRHSRRPSHVS</sequence>
<comment type="caution">
    <text evidence="2">The sequence shown here is derived from an EMBL/GenBank/DDBJ whole genome shotgun (WGS) entry which is preliminary data.</text>
</comment>
<dbReference type="Proteomes" id="UP000077202">
    <property type="component" value="Unassembled WGS sequence"/>
</dbReference>
<dbReference type="EMBL" id="LVLJ01003810">
    <property type="protein sequence ID" value="OAE19618.1"/>
    <property type="molecule type" value="Genomic_DNA"/>
</dbReference>
<evidence type="ECO:0000313" key="2">
    <source>
        <dbReference type="EMBL" id="OAE19618.1"/>
    </source>
</evidence>
<feature type="region of interest" description="Disordered" evidence="1">
    <location>
        <begin position="368"/>
        <end position="388"/>
    </location>
</feature>
<dbReference type="Gene3D" id="1.20.5.190">
    <property type="match status" value="1"/>
</dbReference>
<feature type="region of interest" description="Disordered" evidence="1">
    <location>
        <begin position="453"/>
        <end position="478"/>
    </location>
</feature>
<dbReference type="Pfam" id="PF00612">
    <property type="entry name" value="IQ"/>
    <property type="match status" value="3"/>
</dbReference>
<protein>
    <submittedName>
        <fullName evidence="2">Uncharacterized protein</fullName>
    </submittedName>
</protein>
<feature type="compositionally biased region" description="Basic residues" evidence="1">
    <location>
        <begin position="467"/>
        <end position="478"/>
    </location>
</feature>
<evidence type="ECO:0000256" key="1">
    <source>
        <dbReference type="SAM" id="MobiDB-lite"/>
    </source>
</evidence>
<name>A0A176VF87_MARPO</name>